<organism evidence="3 4">
    <name type="scientific">Schizothecium vesticola</name>
    <dbReference type="NCBI Taxonomy" id="314040"/>
    <lineage>
        <taxon>Eukaryota</taxon>
        <taxon>Fungi</taxon>
        <taxon>Dikarya</taxon>
        <taxon>Ascomycota</taxon>
        <taxon>Pezizomycotina</taxon>
        <taxon>Sordariomycetes</taxon>
        <taxon>Sordariomycetidae</taxon>
        <taxon>Sordariales</taxon>
        <taxon>Schizotheciaceae</taxon>
        <taxon>Schizothecium</taxon>
    </lineage>
</organism>
<feature type="region of interest" description="Disordered" evidence="1">
    <location>
        <begin position="83"/>
        <end position="117"/>
    </location>
</feature>
<protein>
    <submittedName>
        <fullName evidence="3">Uncharacterized protein</fullName>
    </submittedName>
</protein>
<keyword evidence="4" id="KW-1185">Reference proteome</keyword>
<feature type="signal peptide" evidence="2">
    <location>
        <begin position="1"/>
        <end position="18"/>
    </location>
</feature>
<dbReference type="Proteomes" id="UP001172155">
    <property type="component" value="Unassembled WGS sequence"/>
</dbReference>
<feature type="compositionally biased region" description="Low complexity" evidence="1">
    <location>
        <begin position="97"/>
        <end position="117"/>
    </location>
</feature>
<evidence type="ECO:0000313" key="3">
    <source>
        <dbReference type="EMBL" id="KAK0754419.1"/>
    </source>
</evidence>
<dbReference type="EMBL" id="JAUKUD010000001">
    <property type="protein sequence ID" value="KAK0754419.1"/>
    <property type="molecule type" value="Genomic_DNA"/>
</dbReference>
<dbReference type="AlphaFoldDB" id="A0AA40FAX3"/>
<reference evidence="3" key="1">
    <citation type="submission" date="2023-06" db="EMBL/GenBank/DDBJ databases">
        <title>Genome-scale phylogeny and comparative genomics of the fungal order Sordariales.</title>
        <authorList>
            <consortium name="Lawrence Berkeley National Laboratory"/>
            <person name="Hensen N."/>
            <person name="Bonometti L."/>
            <person name="Westerberg I."/>
            <person name="Brannstrom I.O."/>
            <person name="Guillou S."/>
            <person name="Cros-Aarteil S."/>
            <person name="Calhoun S."/>
            <person name="Haridas S."/>
            <person name="Kuo A."/>
            <person name="Mondo S."/>
            <person name="Pangilinan J."/>
            <person name="Riley R."/>
            <person name="LaButti K."/>
            <person name="Andreopoulos B."/>
            <person name="Lipzen A."/>
            <person name="Chen C."/>
            <person name="Yanf M."/>
            <person name="Daum C."/>
            <person name="Ng V."/>
            <person name="Clum A."/>
            <person name="Steindorff A."/>
            <person name="Ohm R."/>
            <person name="Martin F."/>
            <person name="Silar P."/>
            <person name="Natvig D."/>
            <person name="Lalanne C."/>
            <person name="Gautier V."/>
            <person name="Ament-velasquez S.L."/>
            <person name="Kruys A."/>
            <person name="Hutchinson M.I."/>
            <person name="Powell A.J."/>
            <person name="Barry K."/>
            <person name="Miller A.N."/>
            <person name="Grigoriev I.V."/>
            <person name="Debuchy R."/>
            <person name="Gladieux P."/>
            <person name="Thoren M.H."/>
            <person name="Johannesson H."/>
        </authorList>
    </citation>
    <scope>NUCLEOTIDE SEQUENCE</scope>
    <source>
        <strain evidence="3">SMH3187-1</strain>
    </source>
</reference>
<keyword evidence="2" id="KW-0732">Signal</keyword>
<sequence>MKSIALALAAILAPEILATPTPDSHPRLQLRGPSLSLDALPPTPLTWTASIASNPSGPLRTFTGTAQFIYQQILAANPSYATLHPLNATAPPPPLRPRQTATPRTRATPSPRATATT</sequence>
<proteinExistence type="predicted"/>
<name>A0AA40FAX3_9PEZI</name>
<accession>A0AA40FAX3</accession>
<evidence type="ECO:0000256" key="1">
    <source>
        <dbReference type="SAM" id="MobiDB-lite"/>
    </source>
</evidence>
<comment type="caution">
    <text evidence="3">The sequence shown here is derived from an EMBL/GenBank/DDBJ whole genome shotgun (WGS) entry which is preliminary data.</text>
</comment>
<feature type="chain" id="PRO_5041310685" evidence="2">
    <location>
        <begin position="19"/>
        <end position="117"/>
    </location>
</feature>
<evidence type="ECO:0000313" key="4">
    <source>
        <dbReference type="Proteomes" id="UP001172155"/>
    </source>
</evidence>
<evidence type="ECO:0000256" key="2">
    <source>
        <dbReference type="SAM" id="SignalP"/>
    </source>
</evidence>
<gene>
    <name evidence="3" type="ORF">B0T18DRAFT_442795</name>
</gene>